<dbReference type="EMBL" id="KU613415">
    <property type="protein sequence ID" value="AMT92115.1"/>
    <property type="molecule type" value="mRNA"/>
</dbReference>
<dbReference type="GO" id="GO:0003700">
    <property type="term" value="F:DNA-binding transcription factor activity"/>
    <property type="evidence" value="ECO:0007669"/>
    <property type="project" value="InterPro"/>
</dbReference>
<evidence type="ECO:0000256" key="6">
    <source>
        <dbReference type="ARBA" id="ARBA00023242"/>
    </source>
</evidence>
<comment type="similarity">
    <text evidence="7">Belongs to the AP2/ERF transcription factor family. ERF subfamily.</text>
</comment>
<organism evidence="10">
    <name type="scientific">Syntrichia caninervis</name>
    <dbReference type="NCBI Taxonomy" id="200751"/>
    <lineage>
        <taxon>Eukaryota</taxon>
        <taxon>Viridiplantae</taxon>
        <taxon>Streptophyta</taxon>
        <taxon>Embryophyta</taxon>
        <taxon>Bryophyta</taxon>
        <taxon>Bryophytina</taxon>
        <taxon>Bryopsida</taxon>
        <taxon>Dicranidae</taxon>
        <taxon>Pottiales</taxon>
        <taxon>Pottiaceae</taxon>
        <taxon>Syntrichia</taxon>
    </lineage>
</organism>
<dbReference type="InterPro" id="IPR001471">
    <property type="entry name" value="AP2/ERF_dom"/>
</dbReference>
<feature type="region of interest" description="Disordered" evidence="8">
    <location>
        <begin position="1"/>
        <end position="20"/>
    </location>
</feature>
<dbReference type="InterPro" id="IPR016177">
    <property type="entry name" value="DNA-bd_dom_sf"/>
</dbReference>
<dbReference type="Pfam" id="PF00847">
    <property type="entry name" value="AP2"/>
    <property type="match status" value="1"/>
</dbReference>
<dbReference type="SUPFAM" id="SSF54171">
    <property type="entry name" value="DNA-binding domain"/>
    <property type="match status" value="1"/>
</dbReference>
<dbReference type="GO" id="GO:0005634">
    <property type="term" value="C:nucleus"/>
    <property type="evidence" value="ECO:0007669"/>
    <property type="project" value="UniProtKB-SubCell"/>
</dbReference>
<dbReference type="AlphaFoldDB" id="A0A144LHD8"/>
<evidence type="ECO:0000256" key="3">
    <source>
        <dbReference type="ARBA" id="ARBA00023125"/>
    </source>
</evidence>
<keyword evidence="2" id="KW-0805">Transcription regulation</keyword>
<evidence type="ECO:0000256" key="8">
    <source>
        <dbReference type="SAM" id="MobiDB-lite"/>
    </source>
</evidence>
<dbReference type="CDD" id="cd00018">
    <property type="entry name" value="AP2"/>
    <property type="match status" value="1"/>
</dbReference>
<keyword evidence="4" id="KW-0010">Activator</keyword>
<evidence type="ECO:0000256" key="1">
    <source>
        <dbReference type="ARBA" id="ARBA00004123"/>
    </source>
</evidence>
<dbReference type="PROSITE" id="PS51032">
    <property type="entry name" value="AP2_ERF"/>
    <property type="match status" value="1"/>
</dbReference>
<dbReference type="Gene3D" id="3.30.730.10">
    <property type="entry name" value="AP2/ERF domain"/>
    <property type="match status" value="1"/>
</dbReference>
<evidence type="ECO:0000256" key="7">
    <source>
        <dbReference type="ARBA" id="ARBA00024343"/>
    </source>
</evidence>
<dbReference type="PANTHER" id="PTHR31839">
    <property type="entry name" value="DEHYDRATION-RESPONSIVE ELEMENT-BINDING PROTEIN 1D"/>
    <property type="match status" value="1"/>
</dbReference>
<dbReference type="SMART" id="SM00380">
    <property type="entry name" value="AP2"/>
    <property type="match status" value="1"/>
</dbReference>
<dbReference type="PRINTS" id="PR00367">
    <property type="entry name" value="ETHRSPELEMNT"/>
</dbReference>
<comment type="subcellular location">
    <subcellularLocation>
        <location evidence="1">Nucleus</location>
    </subcellularLocation>
</comment>
<reference evidence="10" key="1">
    <citation type="journal article" date="2016" name="J. Plant Physiol.">
        <title>Novel DREB A-5 subgroup transcription factors from desert moss (Syntrichia caninervis) confers multiple abiotic stress tolerance to yeast.</title>
        <authorList>
            <person name="Li H."/>
            <person name="Zhang D."/>
            <person name="Li X."/>
            <person name="Guan K."/>
            <person name="Yang H."/>
        </authorList>
    </citation>
    <scope>NUCLEOTIDE SEQUENCE</scope>
</reference>
<keyword evidence="3" id="KW-0238">DNA-binding</keyword>
<accession>A0A144LHD8</accession>
<dbReference type="InterPro" id="IPR045277">
    <property type="entry name" value="DRE1A-I"/>
</dbReference>
<evidence type="ECO:0000259" key="9">
    <source>
        <dbReference type="PROSITE" id="PS51032"/>
    </source>
</evidence>
<sequence>MVTSWKKCRRTSSEHAPPRRRRDALKKLVGKIVHSIVPESSSEYRGVRYRVELNKYVTEIRPSRSTKKIWLGTYDTAEEAARAFDIGNLCCKKNLPLNFPDSPRMLKRISSQLSPDEARSAIAKLAKEVARVVMHGGGGDSRDRAAAIMARELVVKAEEEEPTDLLQAHHLEASAAAATVTYTESLQETILVLDEDVESAASMDLDSGTSWSFTLGEIKINDDLEGIPGLGSPDFGTIQDLHSGDVYYFCN</sequence>
<proteinExistence type="evidence at transcript level"/>
<evidence type="ECO:0000313" key="10">
    <source>
        <dbReference type="EMBL" id="AMT92115.1"/>
    </source>
</evidence>
<keyword evidence="5" id="KW-0804">Transcription</keyword>
<feature type="domain" description="AP2/ERF" evidence="9">
    <location>
        <begin position="43"/>
        <end position="103"/>
    </location>
</feature>
<name>A0A144LHD8_9BRYO</name>
<protein>
    <submittedName>
        <fullName evidence="10">Dehydration-responsive element-binding protein 5-7</fullName>
    </submittedName>
</protein>
<keyword evidence="6" id="KW-0539">Nucleus</keyword>
<gene>
    <name evidence="10" type="primary">DREB5-7</name>
</gene>
<dbReference type="PANTHER" id="PTHR31839:SF2">
    <property type="entry name" value="DEHYDRATION-RESPONSIVE ELEMENT-BINDING PROTEIN 1D"/>
    <property type="match status" value="1"/>
</dbReference>
<evidence type="ECO:0000256" key="2">
    <source>
        <dbReference type="ARBA" id="ARBA00023015"/>
    </source>
</evidence>
<dbReference type="InterPro" id="IPR036955">
    <property type="entry name" value="AP2/ERF_dom_sf"/>
</dbReference>
<evidence type="ECO:0000256" key="5">
    <source>
        <dbReference type="ARBA" id="ARBA00023163"/>
    </source>
</evidence>
<dbReference type="GO" id="GO:0003677">
    <property type="term" value="F:DNA binding"/>
    <property type="evidence" value="ECO:0007669"/>
    <property type="project" value="UniProtKB-KW"/>
</dbReference>
<feature type="compositionally biased region" description="Basic residues" evidence="8">
    <location>
        <begin position="1"/>
        <end position="10"/>
    </location>
</feature>
<evidence type="ECO:0000256" key="4">
    <source>
        <dbReference type="ARBA" id="ARBA00023159"/>
    </source>
</evidence>